<evidence type="ECO:0000313" key="1">
    <source>
        <dbReference type="EMBL" id="ACI18427.1"/>
    </source>
</evidence>
<name>B5YCC5_DICT6</name>
<dbReference type="HOGENOM" id="CLU_351881_0_0_0"/>
<reference evidence="1 2" key="1">
    <citation type="journal article" date="2014" name="Genome Announc.">
        <title>Complete Genome Sequence of the Extreme Thermophile Dictyoglomus thermophilum H-6-12.</title>
        <authorList>
            <person name="Coil D.A."/>
            <person name="Badger J.H."/>
            <person name="Forberger H.C."/>
            <person name="Riggs F."/>
            <person name="Madupu R."/>
            <person name="Fedorova N."/>
            <person name="Ward N."/>
            <person name="Robb F.T."/>
            <person name="Eisen J.A."/>
        </authorList>
    </citation>
    <scope>NUCLEOTIDE SEQUENCE [LARGE SCALE GENOMIC DNA]</scope>
    <source>
        <strain evidence="2">ATCC 35947 / DSM 3960 / H-6-12</strain>
    </source>
</reference>
<gene>
    <name evidence="1" type="ordered locus">DICTH_1978</name>
</gene>
<dbReference type="EMBL" id="CP001146">
    <property type="protein sequence ID" value="ACI18427.1"/>
    <property type="molecule type" value="Genomic_DNA"/>
</dbReference>
<dbReference type="PaxDb" id="309799-DICTH_1978"/>
<proteinExistence type="predicted"/>
<sequence length="812" mass="95203">MKNVFLIIFIIISLISPSFSQSLNVNGNIYTNTYFSIFSGDSYLLSLTTDILKGIYIYQNSQFFLNYHIPKFTLDFSYISHPIDTMELFLNLSEFKIKFSNIIDLTLSPLSLYNKRVNGVYTSYSNNLFSLQSLISKIEGAKKYKKFYGDNTPGPYFLQDTSITPLSERIYLNGNLLQRDFDYTIDYRQGILLFNFVITPNDLIVIEYESSNISEIYNLSGISIGMSFLNLSYLNIENPSNNTKNNFLEVGINIEKDENNLINIRRSFSFNNWEYLGHADYLKLALSKDFLITSFEYLYADKDYSYKPEILGNNNLVPGSKYTYLNLNLFPFSPLSYSFNLERKNNTETEYSKQNHNLILDTNNLKTKLSYSYKNQKEEIEITYTYNPLSLNGMYKKNITTQSISETYSISLSPIAEFLNPYFILQSSTQNYYDKSYLKDLSYTIGINIRAKNFECNIGESFNKKENLSSKEYIYLAQIYMTDGLNYSFYFSYTTLDISSVSVYINNIPIQNDSTFTYLLPDGTSKTYRVNLYIYENRVDIFFLDNEGIHPPPPDLSITVYYPIAIPQESYLLSQNLQLKFINPKRSFSISLQRIEKDLNYEHIINLSTQGTIFENAWLDLANIYKFYEKNNRFSFKFVYSFTPSYLYLDLNINSFPYAKTITSKFNPVLIWGENFLNLSFEYFENTYYDIYFRFLSLILEVKKKISQKELKLRLHKTWREYTPSTNLGTYLLNSESINLSEDLQRGKYEFSLVHERYNTGLDKYLITINYIPKNLSQKFLYNYFYLKGIYHSLALNHSFILQIGSNISVSF</sequence>
<dbReference type="eggNOG" id="COG2885">
    <property type="taxonomic scope" value="Bacteria"/>
</dbReference>
<dbReference type="AlphaFoldDB" id="B5YCC5"/>
<dbReference type="Proteomes" id="UP000001733">
    <property type="component" value="Chromosome"/>
</dbReference>
<accession>B5YCC5</accession>
<evidence type="ECO:0000313" key="2">
    <source>
        <dbReference type="Proteomes" id="UP000001733"/>
    </source>
</evidence>
<dbReference type="KEGG" id="dth:DICTH_1978"/>
<organism evidence="1 2">
    <name type="scientific">Dictyoglomus thermophilum (strain ATCC 35947 / DSM 3960 / H-6-12)</name>
    <dbReference type="NCBI Taxonomy" id="309799"/>
    <lineage>
        <taxon>Bacteria</taxon>
        <taxon>Pseudomonadati</taxon>
        <taxon>Dictyoglomota</taxon>
        <taxon>Dictyoglomia</taxon>
        <taxon>Dictyoglomales</taxon>
        <taxon>Dictyoglomaceae</taxon>
        <taxon>Dictyoglomus</taxon>
    </lineage>
</organism>
<dbReference type="RefSeq" id="WP_012547059.1">
    <property type="nucleotide sequence ID" value="NC_011297.1"/>
</dbReference>
<dbReference type="STRING" id="309799.DICTH_1978"/>
<protein>
    <submittedName>
        <fullName evidence="1">Uncharacterized protein</fullName>
    </submittedName>
</protein>
<keyword evidence="2" id="KW-1185">Reference proteome</keyword>